<reference evidence="2" key="1">
    <citation type="journal article" date="2019" name="Int. J. Syst. Evol. Microbiol.">
        <title>The Global Catalogue of Microorganisms (GCM) 10K type strain sequencing project: providing services to taxonomists for standard genome sequencing and annotation.</title>
        <authorList>
            <consortium name="The Broad Institute Genomics Platform"/>
            <consortium name="The Broad Institute Genome Sequencing Center for Infectious Disease"/>
            <person name="Wu L."/>
            <person name="Ma J."/>
        </authorList>
    </citation>
    <scope>NUCLEOTIDE SEQUENCE [LARGE SCALE GENOMIC DNA]</scope>
    <source>
        <strain evidence="2">JCM 18204</strain>
    </source>
</reference>
<name>A0ABP9AK28_9GAMM</name>
<proteinExistence type="predicted"/>
<dbReference type="EMBL" id="BAABJE010000001">
    <property type="protein sequence ID" value="GAA4782525.1"/>
    <property type="molecule type" value="Genomic_DNA"/>
</dbReference>
<sequence length="75" mass="8208">MWVYVFVLILSIAISIAMRPKPQSTKPPSLADFSVPTAEEGREVMVIFGEVWVDDPNVLAYGDLRTTPIKASGGK</sequence>
<keyword evidence="2" id="KW-1185">Reference proteome</keyword>
<evidence type="ECO:0000313" key="2">
    <source>
        <dbReference type="Proteomes" id="UP001499959"/>
    </source>
</evidence>
<evidence type="ECO:0000313" key="1">
    <source>
        <dbReference type="EMBL" id="GAA4782525.1"/>
    </source>
</evidence>
<gene>
    <name evidence="1" type="ORF">GCM10023307_03860</name>
</gene>
<dbReference type="Proteomes" id="UP001499959">
    <property type="component" value="Unassembled WGS sequence"/>
</dbReference>
<accession>A0ABP9AK28</accession>
<comment type="caution">
    <text evidence="1">The sequence shown here is derived from an EMBL/GenBank/DDBJ whole genome shotgun (WGS) entry which is preliminary data.</text>
</comment>
<organism evidence="1 2">
    <name type="scientific">Lysobacter hankyongensis</name>
    <dbReference type="NCBI Taxonomy" id="1176535"/>
    <lineage>
        <taxon>Bacteria</taxon>
        <taxon>Pseudomonadati</taxon>
        <taxon>Pseudomonadota</taxon>
        <taxon>Gammaproteobacteria</taxon>
        <taxon>Lysobacterales</taxon>
        <taxon>Lysobacteraceae</taxon>
        <taxon>Lysobacter</taxon>
    </lineage>
</organism>
<protein>
    <submittedName>
        <fullName evidence="1">Uncharacterized protein</fullName>
    </submittedName>
</protein>